<evidence type="ECO:0000313" key="2">
    <source>
        <dbReference type="EMBL" id="KAJ9130925.1"/>
    </source>
</evidence>
<evidence type="ECO:0000256" key="1">
    <source>
        <dbReference type="SAM" id="MobiDB-lite"/>
    </source>
</evidence>
<organism evidence="2 3">
    <name type="scientific">Pleurostoma richardsiae</name>
    <dbReference type="NCBI Taxonomy" id="41990"/>
    <lineage>
        <taxon>Eukaryota</taxon>
        <taxon>Fungi</taxon>
        <taxon>Dikarya</taxon>
        <taxon>Ascomycota</taxon>
        <taxon>Pezizomycotina</taxon>
        <taxon>Sordariomycetes</taxon>
        <taxon>Sordariomycetidae</taxon>
        <taxon>Calosphaeriales</taxon>
        <taxon>Pleurostomataceae</taxon>
        <taxon>Pleurostoma</taxon>
    </lineage>
</organism>
<feature type="region of interest" description="Disordered" evidence="1">
    <location>
        <begin position="44"/>
        <end position="66"/>
    </location>
</feature>
<dbReference type="Pfam" id="PF02809">
    <property type="entry name" value="UIM"/>
    <property type="match status" value="1"/>
</dbReference>
<gene>
    <name evidence="2" type="ORF">NKR23_g11959</name>
</gene>
<comment type="caution">
    <text evidence="2">The sequence shown here is derived from an EMBL/GenBank/DDBJ whole genome shotgun (WGS) entry which is preliminary data.</text>
</comment>
<reference evidence="2" key="1">
    <citation type="submission" date="2022-07" db="EMBL/GenBank/DDBJ databases">
        <title>Fungi with potential for degradation of polypropylene.</title>
        <authorList>
            <person name="Gostincar C."/>
        </authorList>
    </citation>
    <scope>NUCLEOTIDE SEQUENCE</scope>
    <source>
        <strain evidence="2">EXF-13308</strain>
    </source>
</reference>
<dbReference type="PROSITE" id="PS50330">
    <property type="entry name" value="UIM"/>
    <property type="match status" value="1"/>
</dbReference>
<feature type="region of interest" description="Disordered" evidence="1">
    <location>
        <begin position="1"/>
        <end position="32"/>
    </location>
</feature>
<dbReference type="AlphaFoldDB" id="A0AA38VG79"/>
<protein>
    <submittedName>
        <fullName evidence="2">Uncharacterized protein</fullName>
    </submittedName>
</protein>
<dbReference type="EMBL" id="JANBVO010000076">
    <property type="protein sequence ID" value="KAJ9130925.1"/>
    <property type="molecule type" value="Genomic_DNA"/>
</dbReference>
<accession>A0AA38VG79</accession>
<dbReference type="SMART" id="SM00726">
    <property type="entry name" value="UIM"/>
    <property type="match status" value="2"/>
</dbReference>
<proteinExistence type="predicted"/>
<sequence>MGGSQSPLHAANTWPGRSWEAAEVTSSGDAADDDDMELVYRLQPRRHVHQADRGLRDEKTPQQKTEEEVVIEYIKKQSLLEVQHQKKGKGRETAIEYEDDEDDEDLQKALKLSMQEHEYRYR</sequence>
<feature type="compositionally biased region" description="Basic and acidic residues" evidence="1">
    <location>
        <begin position="49"/>
        <end position="66"/>
    </location>
</feature>
<dbReference type="Proteomes" id="UP001174694">
    <property type="component" value="Unassembled WGS sequence"/>
</dbReference>
<keyword evidence="3" id="KW-1185">Reference proteome</keyword>
<name>A0AA38VG79_9PEZI</name>
<dbReference type="InterPro" id="IPR003903">
    <property type="entry name" value="UIM_dom"/>
</dbReference>
<evidence type="ECO:0000313" key="3">
    <source>
        <dbReference type="Proteomes" id="UP001174694"/>
    </source>
</evidence>